<organism evidence="1 2">
    <name type="scientific">Synechococcus phage S-H38</name>
    <dbReference type="NCBI Taxonomy" id="2783673"/>
    <lineage>
        <taxon>Viruses</taxon>
        <taxon>Duplodnaviria</taxon>
        <taxon>Heunggongvirae</taxon>
        <taxon>Uroviricota</taxon>
        <taxon>Caudoviricetes</taxon>
        <taxon>Pantevenvirales</taxon>
        <taxon>Kyanoviridae</taxon>
        <taxon>Yellowseavirus</taxon>
        <taxon>Yellowseavirus thirtyeight</taxon>
    </lineage>
</organism>
<protein>
    <submittedName>
        <fullName evidence="1">2OG-Fe(II) oxygenase superfamily domain containing protein</fullName>
    </submittedName>
</protein>
<evidence type="ECO:0000313" key="2">
    <source>
        <dbReference type="Proteomes" id="UP000663144"/>
    </source>
</evidence>
<reference evidence="1" key="1">
    <citation type="submission" date="2020-10" db="EMBL/GenBank/DDBJ databases">
        <title>The Isolation and Genome Sequence of a Novel Cyanophage S-H38 from the Yellow Sea, China.</title>
        <authorList>
            <person name="Jiang T."/>
        </authorList>
    </citation>
    <scope>NUCLEOTIDE SEQUENCE</scope>
</reference>
<dbReference type="Pfam" id="PF13759">
    <property type="entry name" value="2OG-FeII_Oxy_5"/>
    <property type="match status" value="1"/>
</dbReference>
<dbReference type="InterPro" id="IPR012668">
    <property type="entry name" value="CHP02466"/>
</dbReference>
<dbReference type="EMBL" id="MW117965">
    <property type="protein sequence ID" value="QPB07908.1"/>
    <property type="molecule type" value="Genomic_DNA"/>
</dbReference>
<dbReference type="RefSeq" id="YP_010670399.1">
    <property type="nucleotide sequence ID" value="NC_070964.1"/>
</dbReference>
<proteinExistence type="predicted"/>
<sequence>MSIQFVFGTPIWHFTDSDPEICKQAYDWALSVRKAVPGVVRSNRGGYQSDDSSNFTEFPYTEHIMQRLYPLPNFNLMNWWLNINEPGNYNLGHVHPNCDLSVVWYITDNHGTLTIDNPFAFNRYRLIKGMDEEFMLRFDCKAGDIIVFPSDLYHHVQENETDETRISVAINLAM</sequence>
<dbReference type="KEGG" id="vg:77946604"/>
<dbReference type="Proteomes" id="UP000663144">
    <property type="component" value="Segment"/>
</dbReference>
<accession>A0A873WD79</accession>
<keyword evidence="2" id="KW-1185">Reference proteome</keyword>
<dbReference type="SUPFAM" id="SSF51197">
    <property type="entry name" value="Clavaminate synthase-like"/>
    <property type="match status" value="1"/>
</dbReference>
<name>A0A873WD79_9CAUD</name>
<dbReference type="Gene3D" id="2.60.120.620">
    <property type="entry name" value="q2cbj1_9rhob like domain"/>
    <property type="match status" value="1"/>
</dbReference>
<dbReference type="GeneID" id="77946604"/>
<evidence type="ECO:0000313" key="1">
    <source>
        <dbReference type="EMBL" id="QPB07908.1"/>
    </source>
</evidence>